<dbReference type="GO" id="GO:0016020">
    <property type="term" value="C:membrane"/>
    <property type="evidence" value="ECO:0007669"/>
    <property type="project" value="InterPro"/>
</dbReference>
<dbReference type="GO" id="GO:0038084">
    <property type="term" value="P:vascular endothelial growth factor signaling pathway"/>
    <property type="evidence" value="ECO:0007669"/>
    <property type="project" value="TreeGrafter"/>
</dbReference>
<keyword evidence="6 13" id="KW-0732">Signal</keyword>
<dbReference type="GO" id="GO:0051781">
    <property type="term" value="P:positive regulation of cell division"/>
    <property type="evidence" value="ECO:0007669"/>
    <property type="project" value="UniProtKB-KW"/>
</dbReference>
<keyword evidence="9" id="KW-1015">Disulfide bond</keyword>
<keyword evidence="5" id="KW-0037">Angiogenesis</keyword>
<dbReference type="GeneTree" id="ENSGT00940000160164"/>
<dbReference type="PROSITE" id="PS00249">
    <property type="entry name" value="PDGF_1"/>
    <property type="match status" value="1"/>
</dbReference>
<dbReference type="GO" id="GO:0030154">
    <property type="term" value="P:cell differentiation"/>
    <property type="evidence" value="ECO:0007669"/>
    <property type="project" value="UniProtKB-KW"/>
</dbReference>
<feature type="chain" id="PRO_5034528684" evidence="13">
    <location>
        <begin position="21"/>
        <end position="135"/>
    </location>
</feature>
<dbReference type="GO" id="GO:0045766">
    <property type="term" value="P:positive regulation of angiogenesis"/>
    <property type="evidence" value="ECO:0007669"/>
    <property type="project" value="TreeGrafter"/>
</dbReference>
<dbReference type="AlphaFoldDB" id="A0A8C4SWJ1"/>
<dbReference type="GO" id="GO:0005615">
    <property type="term" value="C:extracellular space"/>
    <property type="evidence" value="ECO:0007669"/>
    <property type="project" value="TreeGrafter"/>
</dbReference>
<evidence type="ECO:0000256" key="2">
    <source>
        <dbReference type="ARBA" id="ARBA00006686"/>
    </source>
</evidence>
<dbReference type="GO" id="GO:0008083">
    <property type="term" value="F:growth factor activity"/>
    <property type="evidence" value="ECO:0007669"/>
    <property type="project" value="UniProtKB-KW"/>
</dbReference>
<evidence type="ECO:0000259" key="14">
    <source>
        <dbReference type="PROSITE" id="PS50278"/>
    </source>
</evidence>
<reference evidence="15" key="2">
    <citation type="submission" date="2025-08" db="UniProtKB">
        <authorList>
            <consortium name="Ensembl"/>
        </authorList>
    </citation>
    <scope>IDENTIFICATION</scope>
</reference>
<dbReference type="GO" id="GO:0001666">
    <property type="term" value="P:response to hypoxia"/>
    <property type="evidence" value="ECO:0007669"/>
    <property type="project" value="TreeGrafter"/>
</dbReference>
<keyword evidence="7" id="KW-0221">Differentiation</keyword>
<dbReference type="PROSITE" id="PS50278">
    <property type="entry name" value="PDGF_2"/>
    <property type="match status" value="1"/>
</dbReference>
<dbReference type="GO" id="GO:0002040">
    <property type="term" value="P:sprouting angiogenesis"/>
    <property type="evidence" value="ECO:0007669"/>
    <property type="project" value="TreeGrafter"/>
</dbReference>
<dbReference type="GO" id="GO:0048010">
    <property type="term" value="P:vascular endothelial growth factor receptor signaling pathway"/>
    <property type="evidence" value="ECO:0007669"/>
    <property type="project" value="TreeGrafter"/>
</dbReference>
<evidence type="ECO:0000256" key="12">
    <source>
        <dbReference type="RuleBase" id="RU003818"/>
    </source>
</evidence>
<dbReference type="FunFam" id="2.10.90.10:FF:000055">
    <property type="entry name" value="Placenta growth factor"/>
    <property type="match status" value="1"/>
</dbReference>
<dbReference type="InterPro" id="IPR029034">
    <property type="entry name" value="Cystine-knot_cytokine"/>
</dbReference>
<evidence type="ECO:0000256" key="1">
    <source>
        <dbReference type="ARBA" id="ARBA00004613"/>
    </source>
</evidence>
<dbReference type="GO" id="GO:0060754">
    <property type="term" value="P:positive regulation of mast cell chemotaxis"/>
    <property type="evidence" value="ECO:0007669"/>
    <property type="project" value="TreeGrafter"/>
</dbReference>
<dbReference type="Proteomes" id="UP000694620">
    <property type="component" value="Chromosome 16"/>
</dbReference>
<dbReference type="InterPro" id="IPR000072">
    <property type="entry name" value="PDGF/VEGF_dom"/>
</dbReference>
<feature type="domain" description="Platelet-derived growth factor (PDGF) family profile" evidence="14">
    <location>
        <begin position="33"/>
        <end position="129"/>
    </location>
</feature>
<dbReference type="SUPFAM" id="SSF57501">
    <property type="entry name" value="Cystine-knot cytokines"/>
    <property type="match status" value="1"/>
</dbReference>
<dbReference type="CDD" id="cd00135">
    <property type="entry name" value="PDGF"/>
    <property type="match status" value="1"/>
</dbReference>
<evidence type="ECO:0000256" key="9">
    <source>
        <dbReference type="ARBA" id="ARBA00023157"/>
    </source>
</evidence>
<dbReference type="Ensembl" id="ENSECRT00000023425.1">
    <property type="protein sequence ID" value="ENSECRP00000022932.1"/>
    <property type="gene ID" value="ENSECRG00000015521.1"/>
</dbReference>
<evidence type="ECO:0000256" key="3">
    <source>
        <dbReference type="ARBA" id="ARBA00022473"/>
    </source>
</evidence>
<dbReference type="GO" id="GO:0005172">
    <property type="term" value="F:vascular endothelial growth factor receptor binding"/>
    <property type="evidence" value="ECO:0007669"/>
    <property type="project" value="TreeGrafter"/>
</dbReference>
<dbReference type="GO" id="GO:0050930">
    <property type="term" value="P:induction of positive chemotaxis"/>
    <property type="evidence" value="ECO:0007669"/>
    <property type="project" value="TreeGrafter"/>
</dbReference>
<keyword evidence="8 12" id="KW-0339">Growth factor</keyword>
<dbReference type="Gene3D" id="2.10.90.10">
    <property type="entry name" value="Cystine-knot cytokines"/>
    <property type="match status" value="1"/>
</dbReference>
<comment type="similarity">
    <text evidence="2 12">Belongs to the PDGF/VEGF growth factor family.</text>
</comment>
<comment type="subcellular location">
    <subcellularLocation>
        <location evidence="1">Secreted</location>
    </subcellularLocation>
</comment>
<organism evidence="15 16">
    <name type="scientific">Erpetoichthys calabaricus</name>
    <name type="common">Rope fish</name>
    <name type="synonym">Calamoichthys calabaricus</name>
    <dbReference type="NCBI Taxonomy" id="27687"/>
    <lineage>
        <taxon>Eukaryota</taxon>
        <taxon>Metazoa</taxon>
        <taxon>Chordata</taxon>
        <taxon>Craniata</taxon>
        <taxon>Vertebrata</taxon>
        <taxon>Euteleostomi</taxon>
        <taxon>Actinopterygii</taxon>
        <taxon>Polypteriformes</taxon>
        <taxon>Polypteridae</taxon>
        <taxon>Erpetoichthys</taxon>
    </lineage>
</organism>
<dbReference type="GO" id="GO:0048513">
    <property type="term" value="P:animal organ development"/>
    <property type="evidence" value="ECO:0007669"/>
    <property type="project" value="UniProtKB-ARBA"/>
</dbReference>
<name>A0A8C4SWJ1_ERPCA</name>
<evidence type="ECO:0000256" key="6">
    <source>
        <dbReference type="ARBA" id="ARBA00022729"/>
    </source>
</evidence>
<evidence type="ECO:0000256" key="13">
    <source>
        <dbReference type="SAM" id="SignalP"/>
    </source>
</evidence>
<evidence type="ECO:0000256" key="5">
    <source>
        <dbReference type="ARBA" id="ARBA00022657"/>
    </source>
</evidence>
<evidence type="ECO:0000256" key="11">
    <source>
        <dbReference type="ARBA" id="ARBA00023246"/>
    </source>
</evidence>
<dbReference type="PANTHER" id="PTHR12025">
    <property type="entry name" value="VASCULAR ENDOTHELIAL GROWTH FACTOR"/>
    <property type="match status" value="1"/>
</dbReference>
<reference evidence="15" key="1">
    <citation type="submission" date="2021-06" db="EMBL/GenBank/DDBJ databases">
        <authorList>
            <consortium name="Wellcome Sanger Institute Data Sharing"/>
        </authorList>
    </citation>
    <scope>NUCLEOTIDE SEQUENCE [LARGE SCALE GENOMIC DNA]</scope>
</reference>
<evidence type="ECO:0000256" key="8">
    <source>
        <dbReference type="ARBA" id="ARBA00023030"/>
    </source>
</evidence>
<dbReference type="InterPro" id="IPR023581">
    <property type="entry name" value="PD_growth_factor_CS"/>
</dbReference>
<dbReference type="InterPro" id="IPR050507">
    <property type="entry name" value="PDGF/VEGF_growth_factor"/>
</dbReference>
<gene>
    <name evidence="15" type="primary">pgfb</name>
</gene>
<dbReference type="Pfam" id="PF00341">
    <property type="entry name" value="PDGF"/>
    <property type="match status" value="1"/>
</dbReference>
<feature type="signal peptide" evidence="13">
    <location>
        <begin position="1"/>
        <end position="20"/>
    </location>
</feature>
<evidence type="ECO:0000256" key="4">
    <source>
        <dbReference type="ARBA" id="ARBA00022525"/>
    </source>
</evidence>
<dbReference type="GO" id="GO:0001938">
    <property type="term" value="P:positive regulation of endothelial cell proliferation"/>
    <property type="evidence" value="ECO:0007669"/>
    <property type="project" value="TreeGrafter"/>
</dbReference>
<evidence type="ECO:0000256" key="10">
    <source>
        <dbReference type="ARBA" id="ARBA00023180"/>
    </source>
</evidence>
<dbReference type="SMART" id="SM00141">
    <property type="entry name" value="PDGF"/>
    <property type="match status" value="1"/>
</dbReference>
<keyword evidence="16" id="KW-1185">Reference proteome</keyword>
<evidence type="ECO:0000256" key="7">
    <source>
        <dbReference type="ARBA" id="ARBA00022782"/>
    </source>
</evidence>
<accession>A0A8C4SWJ1</accession>
<keyword evidence="11" id="KW-0497">Mitogen</keyword>
<keyword evidence="3" id="KW-0217">Developmental protein</keyword>
<sequence>MRFFICLVKLITALLPLSPAQILSSSSVSRTSEVMPFQEVYRRSFCRTIEKLVDVIQDYPNELEHIFSPSCVPLLRCAGCCGDENLECVPVETYNVTMQLLKIKPAERQEYIEMTFIEHQSCECRQKKDTVKLER</sequence>
<dbReference type="PANTHER" id="PTHR12025:SF9">
    <property type="entry name" value="PLACENTA GROWTH FACTOR"/>
    <property type="match status" value="1"/>
</dbReference>
<protein>
    <submittedName>
        <fullName evidence="15">Placental growth factor b</fullName>
    </submittedName>
</protein>
<keyword evidence="10" id="KW-0325">Glycoprotein</keyword>
<reference evidence="15" key="3">
    <citation type="submission" date="2025-09" db="UniProtKB">
        <authorList>
            <consortium name="Ensembl"/>
        </authorList>
    </citation>
    <scope>IDENTIFICATION</scope>
</reference>
<evidence type="ECO:0000313" key="16">
    <source>
        <dbReference type="Proteomes" id="UP000694620"/>
    </source>
</evidence>
<keyword evidence="4" id="KW-0964">Secreted</keyword>
<evidence type="ECO:0000313" key="15">
    <source>
        <dbReference type="Ensembl" id="ENSECRP00000022932.1"/>
    </source>
</evidence>
<dbReference type="GO" id="GO:0042056">
    <property type="term" value="F:chemoattractant activity"/>
    <property type="evidence" value="ECO:0007669"/>
    <property type="project" value="TreeGrafter"/>
</dbReference>
<proteinExistence type="inferred from homology"/>